<comment type="subcellular location">
    <subcellularLocation>
        <location evidence="1">Membrane</location>
        <topology evidence="1">Lipid-anchor</topology>
        <topology evidence="1">GPI-anchor</topology>
    </subcellularLocation>
    <subcellularLocation>
        <location evidence="2">Secreted</location>
    </subcellularLocation>
</comment>
<evidence type="ECO:0000256" key="9">
    <source>
        <dbReference type="SAM" id="MobiDB-lite"/>
    </source>
</evidence>
<gene>
    <name evidence="12" type="ORF">FZEAL_2633</name>
</gene>
<reference evidence="12" key="2">
    <citation type="submission" date="2020-05" db="EMBL/GenBank/DDBJ databases">
        <authorList>
            <person name="Kim H.-S."/>
            <person name="Proctor R.H."/>
            <person name="Brown D.W."/>
        </authorList>
    </citation>
    <scope>NUCLEOTIDE SEQUENCE</scope>
    <source>
        <strain evidence="12">NRRL 22465</strain>
    </source>
</reference>
<dbReference type="GO" id="GO:0005576">
    <property type="term" value="C:extracellular region"/>
    <property type="evidence" value="ECO:0007669"/>
    <property type="project" value="UniProtKB-SubCell"/>
</dbReference>
<feature type="compositionally biased region" description="Basic and acidic residues" evidence="9">
    <location>
        <begin position="149"/>
        <end position="158"/>
    </location>
</feature>
<sequence length="199" mass="21607">MHPLFLVTVLASVPALAAHTFEHPSHWNDDLEGLDDSITRHRPDDRPDDRHAEDSDSCHHSNSHIAALGFSKHLTSDHKCPLRCLIDGIEKQGCGLTDLTCHCDNAEAIIDNASPCWAKSGCTPDCISDVSFVAANLCDPLSTSFHKSSDESSHESSHKSSPWPPHQYKKSSAAKIKTGLFHQGVVWSGALAVAAIALW</sequence>
<keyword evidence="5" id="KW-0336">GPI-anchor</keyword>
<proteinExistence type="inferred from homology"/>
<evidence type="ECO:0000313" key="12">
    <source>
        <dbReference type="EMBL" id="KAF4981621.1"/>
    </source>
</evidence>
<evidence type="ECO:0000256" key="2">
    <source>
        <dbReference type="ARBA" id="ARBA00004613"/>
    </source>
</evidence>
<keyword evidence="8" id="KW-0449">Lipoprotein</keyword>
<feature type="chain" id="PRO_5034053571" description="CFEM domain-containing protein" evidence="10">
    <location>
        <begin position="18"/>
        <end position="199"/>
    </location>
</feature>
<dbReference type="InterPro" id="IPR008427">
    <property type="entry name" value="Extracellular_membr_CFEM_dom"/>
</dbReference>
<dbReference type="GO" id="GO:0098552">
    <property type="term" value="C:side of membrane"/>
    <property type="evidence" value="ECO:0007669"/>
    <property type="project" value="UniProtKB-KW"/>
</dbReference>
<evidence type="ECO:0000256" key="4">
    <source>
        <dbReference type="ARBA" id="ARBA00022525"/>
    </source>
</evidence>
<comment type="caution">
    <text evidence="12">The sequence shown here is derived from an EMBL/GenBank/DDBJ whole genome shotgun (WGS) entry which is preliminary data.</text>
</comment>
<evidence type="ECO:0000313" key="13">
    <source>
        <dbReference type="Proteomes" id="UP000635477"/>
    </source>
</evidence>
<keyword evidence="13" id="KW-1185">Reference proteome</keyword>
<evidence type="ECO:0000256" key="8">
    <source>
        <dbReference type="ARBA" id="ARBA00023288"/>
    </source>
</evidence>
<feature type="domain" description="CFEM" evidence="11">
    <location>
        <begin position="79"/>
        <end position="139"/>
    </location>
</feature>
<evidence type="ECO:0000256" key="7">
    <source>
        <dbReference type="ARBA" id="ARBA00023157"/>
    </source>
</evidence>
<accession>A0A8H4XML5</accession>
<keyword evidence="6 10" id="KW-0732">Signal</keyword>
<feature type="signal peptide" evidence="10">
    <location>
        <begin position="1"/>
        <end position="17"/>
    </location>
</feature>
<feature type="region of interest" description="Disordered" evidence="9">
    <location>
        <begin position="32"/>
        <end position="58"/>
    </location>
</feature>
<dbReference type="Pfam" id="PF05730">
    <property type="entry name" value="CFEM"/>
    <property type="match status" value="1"/>
</dbReference>
<keyword evidence="7" id="KW-1015">Disulfide bond</keyword>
<evidence type="ECO:0000256" key="10">
    <source>
        <dbReference type="SAM" id="SignalP"/>
    </source>
</evidence>
<organism evidence="12 13">
    <name type="scientific">Fusarium zealandicum</name>
    <dbReference type="NCBI Taxonomy" id="1053134"/>
    <lineage>
        <taxon>Eukaryota</taxon>
        <taxon>Fungi</taxon>
        <taxon>Dikarya</taxon>
        <taxon>Ascomycota</taxon>
        <taxon>Pezizomycotina</taxon>
        <taxon>Sordariomycetes</taxon>
        <taxon>Hypocreomycetidae</taxon>
        <taxon>Hypocreales</taxon>
        <taxon>Nectriaceae</taxon>
        <taxon>Fusarium</taxon>
        <taxon>Fusarium staphyleae species complex</taxon>
    </lineage>
</organism>
<dbReference type="Proteomes" id="UP000635477">
    <property type="component" value="Unassembled WGS sequence"/>
</dbReference>
<reference evidence="12" key="1">
    <citation type="journal article" date="2020" name="BMC Genomics">
        <title>Correction to: Identification and distribution of gene clusters required for synthesis of sphingolipid metabolism inhibitors in diverse species of the filamentous fungus Fusarium.</title>
        <authorList>
            <person name="Kim H.S."/>
            <person name="Lohmar J.M."/>
            <person name="Busman M."/>
            <person name="Brown D.W."/>
            <person name="Naumann T.A."/>
            <person name="Divon H.H."/>
            <person name="Lysoe E."/>
            <person name="Uhlig S."/>
            <person name="Proctor R.H."/>
        </authorList>
    </citation>
    <scope>NUCLEOTIDE SEQUENCE</scope>
    <source>
        <strain evidence="12">NRRL 22465</strain>
    </source>
</reference>
<evidence type="ECO:0000256" key="1">
    <source>
        <dbReference type="ARBA" id="ARBA00004589"/>
    </source>
</evidence>
<keyword evidence="5" id="KW-0325">Glycoprotein</keyword>
<comment type="similarity">
    <text evidence="3">Belongs to the RBT5 family.</text>
</comment>
<evidence type="ECO:0000256" key="6">
    <source>
        <dbReference type="ARBA" id="ARBA00022729"/>
    </source>
</evidence>
<protein>
    <recommendedName>
        <fullName evidence="11">CFEM domain-containing protein</fullName>
    </recommendedName>
</protein>
<dbReference type="EMBL" id="JABEYC010000159">
    <property type="protein sequence ID" value="KAF4981621.1"/>
    <property type="molecule type" value="Genomic_DNA"/>
</dbReference>
<name>A0A8H4XML5_9HYPO</name>
<keyword evidence="4" id="KW-0964">Secreted</keyword>
<evidence type="ECO:0000259" key="11">
    <source>
        <dbReference type="Pfam" id="PF05730"/>
    </source>
</evidence>
<feature type="region of interest" description="Disordered" evidence="9">
    <location>
        <begin position="149"/>
        <end position="168"/>
    </location>
</feature>
<keyword evidence="5" id="KW-0472">Membrane</keyword>
<dbReference type="AlphaFoldDB" id="A0A8H4XML5"/>
<evidence type="ECO:0000256" key="3">
    <source>
        <dbReference type="ARBA" id="ARBA00010031"/>
    </source>
</evidence>
<feature type="compositionally biased region" description="Basic and acidic residues" evidence="9">
    <location>
        <begin position="37"/>
        <end position="58"/>
    </location>
</feature>
<evidence type="ECO:0000256" key="5">
    <source>
        <dbReference type="ARBA" id="ARBA00022622"/>
    </source>
</evidence>
<dbReference type="OrthoDB" id="3767534at2759"/>